<dbReference type="STRING" id="652787.SAMN05216490_3365"/>
<feature type="binding site" evidence="2">
    <location>
        <position position="189"/>
    </location>
    <ligand>
        <name>substrate</name>
    </ligand>
</feature>
<dbReference type="GO" id="GO:0016094">
    <property type="term" value="P:polyprenol biosynthetic process"/>
    <property type="evidence" value="ECO:0007669"/>
    <property type="project" value="TreeGrafter"/>
</dbReference>
<dbReference type="RefSeq" id="WP_091375400.1">
    <property type="nucleotide sequence ID" value="NZ_LT629740.1"/>
</dbReference>
<comment type="cofactor">
    <cofactor evidence="2">
        <name>Mg(2+)</name>
        <dbReference type="ChEBI" id="CHEBI:18420"/>
    </cofactor>
    <text evidence="2">Binds 2 magnesium ions per subunit.</text>
</comment>
<gene>
    <name evidence="3" type="ORF">SAMN05216490_3365</name>
</gene>
<reference evidence="3 4" key="1">
    <citation type="submission" date="2016-10" db="EMBL/GenBank/DDBJ databases">
        <authorList>
            <person name="de Groot N.N."/>
        </authorList>
    </citation>
    <scope>NUCLEOTIDE SEQUENCE [LARGE SCALE GENOMIC DNA]</scope>
    <source>
        <strain evidence="3 4">MP1X4</strain>
    </source>
</reference>
<dbReference type="SUPFAM" id="SSF64005">
    <property type="entry name" value="Undecaprenyl diphosphate synthase"/>
    <property type="match status" value="1"/>
</dbReference>
<dbReference type="EMBL" id="LT629740">
    <property type="protein sequence ID" value="SDT40562.1"/>
    <property type="molecule type" value="Genomic_DNA"/>
</dbReference>
<evidence type="ECO:0000256" key="2">
    <source>
        <dbReference type="HAMAP-Rule" id="MF_01139"/>
    </source>
</evidence>
<keyword evidence="1 2" id="KW-0808">Transferase</keyword>
<feature type="active site" evidence="2">
    <location>
        <position position="21"/>
    </location>
</feature>
<feature type="binding site" evidence="2">
    <location>
        <position position="21"/>
    </location>
    <ligand>
        <name>Mg(2+)</name>
        <dbReference type="ChEBI" id="CHEBI:18420"/>
    </ligand>
</feature>
<feature type="binding site" evidence="2">
    <location>
        <begin position="66"/>
        <end position="68"/>
    </location>
    <ligand>
        <name>substrate</name>
    </ligand>
</feature>
<dbReference type="NCBIfam" id="NF011405">
    <property type="entry name" value="PRK14830.1"/>
    <property type="match status" value="1"/>
</dbReference>
<feature type="binding site" evidence="2">
    <location>
        <position position="208"/>
    </location>
    <ligand>
        <name>Mg(2+)</name>
        <dbReference type="ChEBI" id="CHEBI:18420"/>
    </ligand>
</feature>
<dbReference type="AlphaFoldDB" id="A0A1H2A444"/>
<evidence type="ECO:0000313" key="3">
    <source>
        <dbReference type="EMBL" id="SDT40562.1"/>
    </source>
</evidence>
<dbReference type="EC" id="2.5.1.-" evidence="2"/>
<keyword evidence="2" id="KW-0479">Metal-binding</keyword>
<evidence type="ECO:0000256" key="1">
    <source>
        <dbReference type="ARBA" id="ARBA00022679"/>
    </source>
</evidence>
<dbReference type="PROSITE" id="PS01066">
    <property type="entry name" value="UPP_SYNTHASE"/>
    <property type="match status" value="1"/>
</dbReference>
<feature type="binding site" evidence="2">
    <location>
        <position position="38"/>
    </location>
    <ligand>
        <name>substrate</name>
    </ligand>
</feature>
<dbReference type="Gene3D" id="3.40.1180.10">
    <property type="entry name" value="Decaprenyl diphosphate synthase-like"/>
    <property type="match status" value="1"/>
</dbReference>
<feature type="binding site" evidence="2">
    <location>
        <begin position="195"/>
        <end position="197"/>
    </location>
    <ligand>
        <name>substrate</name>
    </ligand>
</feature>
<comment type="similarity">
    <text evidence="2">Belongs to the UPP synthase family.</text>
</comment>
<dbReference type="InterPro" id="IPR001441">
    <property type="entry name" value="UPP_synth-like"/>
</dbReference>
<dbReference type="InterPro" id="IPR036424">
    <property type="entry name" value="UPP_synth-like_sf"/>
</dbReference>
<feature type="binding site" evidence="2">
    <location>
        <position position="34"/>
    </location>
    <ligand>
        <name>substrate</name>
    </ligand>
</feature>
<feature type="binding site" evidence="2">
    <location>
        <position position="72"/>
    </location>
    <ligand>
        <name>substrate</name>
    </ligand>
</feature>
<feature type="binding site" evidence="2">
    <location>
        <position position="70"/>
    </location>
    <ligand>
        <name>substrate</name>
    </ligand>
</feature>
<dbReference type="NCBIfam" id="TIGR00055">
    <property type="entry name" value="uppS"/>
    <property type="match status" value="1"/>
</dbReference>
<dbReference type="PANTHER" id="PTHR10291:SF0">
    <property type="entry name" value="DEHYDRODOLICHYL DIPHOSPHATE SYNTHASE 2"/>
    <property type="match status" value="1"/>
</dbReference>
<comment type="subunit">
    <text evidence="2">Homodimer.</text>
</comment>
<dbReference type="Proteomes" id="UP000199679">
    <property type="component" value="Chromosome I"/>
</dbReference>
<evidence type="ECO:0000313" key="4">
    <source>
        <dbReference type="Proteomes" id="UP000199679"/>
    </source>
</evidence>
<sequence>MGYKDQIDLLKLPQHIAIIMDGNGRWAKGKGKLRIFGHHNGVLSVRDVVEGSCDVGLQYLTLYTFSSENWNRPKLEVMAIMELMVSTIHKEIANFMKKNVRLNAIGDLTMLPERCYRELKSAIDQTAGNTGLVLTLALSYSSRREIVRAAKEIAAKVQKGEINLEDIDEEMFENNLFTGNMPDPELLIRTSGEYRISNYLLWQIAYAELYFTPKLWPDFRKEDLFEAILDFQKRERRFGLTSEQVN</sequence>
<feature type="active site" description="Proton acceptor" evidence="2">
    <location>
        <position position="69"/>
    </location>
</feature>
<protein>
    <recommendedName>
        <fullName evidence="2">Isoprenyl transferase</fullName>
        <ecNumber evidence="2">2.5.1.-</ecNumber>
    </recommendedName>
</protein>
<dbReference type="CDD" id="cd00475">
    <property type="entry name" value="Cis_IPPS"/>
    <property type="match status" value="1"/>
</dbReference>
<dbReference type="InterPro" id="IPR018520">
    <property type="entry name" value="UPP_synth-like_CS"/>
</dbReference>
<feature type="binding site" evidence="2">
    <location>
        <begin position="22"/>
        <end position="25"/>
    </location>
    <ligand>
        <name>substrate</name>
    </ligand>
</feature>
<proteinExistence type="inferred from homology"/>
<keyword evidence="4" id="KW-1185">Reference proteome</keyword>
<feature type="binding site" evidence="2">
    <location>
        <position position="26"/>
    </location>
    <ligand>
        <name>substrate</name>
    </ligand>
</feature>
<keyword evidence="2" id="KW-0460">Magnesium</keyword>
<dbReference type="GO" id="GO:0000287">
    <property type="term" value="F:magnesium ion binding"/>
    <property type="evidence" value="ECO:0007669"/>
    <property type="project" value="UniProtKB-UniRule"/>
</dbReference>
<accession>A0A1H2A444</accession>
<dbReference type="Pfam" id="PF01255">
    <property type="entry name" value="Prenyltransf"/>
    <property type="match status" value="1"/>
</dbReference>
<organism evidence="3 4">
    <name type="scientific">Mucilaginibacter mallensis</name>
    <dbReference type="NCBI Taxonomy" id="652787"/>
    <lineage>
        <taxon>Bacteria</taxon>
        <taxon>Pseudomonadati</taxon>
        <taxon>Bacteroidota</taxon>
        <taxon>Sphingobacteriia</taxon>
        <taxon>Sphingobacteriales</taxon>
        <taxon>Sphingobacteriaceae</taxon>
        <taxon>Mucilaginibacter</taxon>
    </lineage>
</organism>
<dbReference type="FunFam" id="3.40.1180.10:FF:000001">
    <property type="entry name" value="(2E,6E)-farnesyl-diphosphate-specific ditrans,polycis-undecaprenyl-diphosphate synthase"/>
    <property type="match status" value="1"/>
</dbReference>
<name>A0A1H2A444_MUCMA</name>
<dbReference type="PANTHER" id="PTHR10291">
    <property type="entry name" value="DEHYDRODOLICHYL DIPHOSPHATE SYNTHASE FAMILY MEMBER"/>
    <property type="match status" value="1"/>
</dbReference>
<comment type="function">
    <text evidence="2">Catalyzes the condensation of isopentenyl diphosphate (IPP) with allylic pyrophosphates generating different type of terpenoids.</text>
</comment>
<dbReference type="OrthoDB" id="4191603at2"/>
<dbReference type="HAMAP" id="MF_01139">
    <property type="entry name" value="ISPT"/>
    <property type="match status" value="1"/>
</dbReference>
<dbReference type="GO" id="GO:0045547">
    <property type="term" value="F:ditrans,polycis-polyprenyl diphosphate synthase [(2E,6E)-farnesyl diphosphate specific] activity"/>
    <property type="evidence" value="ECO:0007669"/>
    <property type="project" value="TreeGrafter"/>
</dbReference>